<sequence length="374" mass="43451">MDRIFPNAMLHEDFEHSDDELESLIIACMEEERLHKEKLSRRRRGSVQGHRVIWRDRVQGHERLFHDYFAEKPVYPPILFRRRFRMQRSLFLRIQYAVEAYDPYFVQKIDAIGMLGLSSLQKITAAMRMLAYGVAADYVDESPNNDDIARLLAVGENRGFPGMLGSIDCMHWKWKNCPTAWRGMYSGHVREPTIILEVVASYDLWIWHAFFGLPGSHNDINVLERSSVFTDLADGRAAAIDYSINGNDYDMSYYLADAQESARKDVERAFGVLQARFAIVRGPARFWKCETLKDIMKACIIIHNMIVEDERDVNGAEDFNYDAIDESPHAPVSHERTTELMEFIRGIHRIRDRGTHSQLQSDLVEHLWQRHGQS</sequence>
<organism evidence="1 2">
    <name type="scientific">Tetracentron sinense</name>
    <name type="common">Spur-leaf</name>
    <dbReference type="NCBI Taxonomy" id="13715"/>
    <lineage>
        <taxon>Eukaryota</taxon>
        <taxon>Viridiplantae</taxon>
        <taxon>Streptophyta</taxon>
        <taxon>Embryophyta</taxon>
        <taxon>Tracheophyta</taxon>
        <taxon>Spermatophyta</taxon>
        <taxon>Magnoliopsida</taxon>
        <taxon>Trochodendrales</taxon>
        <taxon>Trochodendraceae</taxon>
        <taxon>Tetracentron</taxon>
    </lineage>
</organism>
<dbReference type="OrthoDB" id="1715580at2759"/>
<protein>
    <recommendedName>
        <fullName evidence="3">Nuclease HARBI1</fullName>
    </recommendedName>
</protein>
<comment type="caution">
    <text evidence="1">The sequence shown here is derived from an EMBL/GenBank/DDBJ whole genome shotgun (WGS) entry which is preliminary data.</text>
</comment>
<dbReference type="OMA" id="YVDESPN"/>
<dbReference type="AlphaFoldDB" id="A0A835D8Z4"/>
<evidence type="ECO:0000313" key="1">
    <source>
        <dbReference type="EMBL" id="KAF8395268.1"/>
    </source>
</evidence>
<evidence type="ECO:0008006" key="3">
    <source>
        <dbReference type="Google" id="ProtNLM"/>
    </source>
</evidence>
<accession>A0A835D8Z4</accession>
<dbReference type="PANTHER" id="PTHR47150">
    <property type="entry name" value="OS12G0169200 PROTEIN"/>
    <property type="match status" value="1"/>
</dbReference>
<reference evidence="1 2" key="1">
    <citation type="submission" date="2020-04" db="EMBL/GenBank/DDBJ databases">
        <title>Plant Genome Project.</title>
        <authorList>
            <person name="Zhang R.-G."/>
        </authorList>
    </citation>
    <scope>NUCLEOTIDE SEQUENCE [LARGE SCALE GENOMIC DNA]</scope>
    <source>
        <strain evidence="1">YNK0</strain>
        <tissue evidence="1">Leaf</tissue>
    </source>
</reference>
<proteinExistence type="predicted"/>
<evidence type="ECO:0000313" key="2">
    <source>
        <dbReference type="Proteomes" id="UP000655225"/>
    </source>
</evidence>
<name>A0A835D8Z4_TETSI</name>
<dbReference type="PANTHER" id="PTHR47150:SF7">
    <property type="entry name" value="NUCLEASE"/>
    <property type="match status" value="1"/>
</dbReference>
<gene>
    <name evidence="1" type="ORF">HHK36_019210</name>
</gene>
<keyword evidence="2" id="KW-1185">Reference proteome</keyword>
<dbReference type="Proteomes" id="UP000655225">
    <property type="component" value="Unassembled WGS sequence"/>
</dbReference>
<dbReference type="EMBL" id="JABCRI010000013">
    <property type="protein sequence ID" value="KAF8395268.1"/>
    <property type="molecule type" value="Genomic_DNA"/>
</dbReference>
<dbReference type="InterPro" id="IPR006912">
    <property type="entry name" value="Harbinger_derived_prot"/>
</dbReference>
<dbReference type="Pfam" id="PF04827">
    <property type="entry name" value="Plant_tran"/>
    <property type="match status" value="1"/>
</dbReference>